<dbReference type="PRINTS" id="PR00413">
    <property type="entry name" value="HADHALOGNASE"/>
</dbReference>
<dbReference type="InterPro" id="IPR023198">
    <property type="entry name" value="PGP-like_dom2"/>
</dbReference>
<dbReference type="SFLD" id="SFLDG01135">
    <property type="entry name" value="C1.5.6:_HAD__Beta-PGM__Phospha"/>
    <property type="match status" value="1"/>
</dbReference>
<dbReference type="InterPro" id="IPR036412">
    <property type="entry name" value="HAD-like_sf"/>
</dbReference>
<dbReference type="NCBIfam" id="TIGR01549">
    <property type="entry name" value="HAD-SF-IA-v1"/>
    <property type="match status" value="1"/>
</dbReference>
<keyword evidence="2" id="KW-1185">Reference proteome</keyword>
<dbReference type="GO" id="GO:0008967">
    <property type="term" value="F:phosphoglycolate phosphatase activity"/>
    <property type="evidence" value="ECO:0007669"/>
    <property type="project" value="TreeGrafter"/>
</dbReference>
<gene>
    <name evidence="1" type="ORF">C5L30_002192</name>
</gene>
<dbReference type="Gene3D" id="1.10.150.240">
    <property type="entry name" value="Putative phosphatase, domain 2"/>
    <property type="match status" value="1"/>
</dbReference>
<dbReference type="OrthoDB" id="9792518at2"/>
<protein>
    <recommendedName>
        <fullName evidence="3">Inorganic diphosphatase</fullName>
    </recommendedName>
</protein>
<sequence length="208" mass="23646">MKSTILFDVDGTLIDTEKTIIKSFQKTLSDTYGITRKAEELFYVLGIPGTKAVERYVHSEAESQKLLADWTENDHAMFHYSEVFNGIEQALEQLQRQNIKLGIVTSRTDAEMQVVIDNFDIGKYFDIFITASKTKLHKPNPDPILKAMEILNLLPQETMYVGDSIYDFQCAKNAGIEFGLASWGAKENPEFAKVDYHLKTPLDLTRLV</sequence>
<comment type="caution">
    <text evidence="1">The sequence shown here is derived from an EMBL/GenBank/DDBJ whole genome shotgun (WGS) entry which is preliminary data.</text>
</comment>
<dbReference type="InterPro" id="IPR050155">
    <property type="entry name" value="HAD-like_hydrolase_sf"/>
</dbReference>
<evidence type="ECO:0000313" key="2">
    <source>
        <dbReference type="Proteomes" id="UP000295257"/>
    </source>
</evidence>
<dbReference type="InterPro" id="IPR041492">
    <property type="entry name" value="HAD_2"/>
</dbReference>
<dbReference type="RefSeq" id="WP_010018595.1">
    <property type="nucleotide sequence ID" value="NZ_PUFN01000006.1"/>
</dbReference>
<proteinExistence type="predicted"/>
<dbReference type="Pfam" id="PF13419">
    <property type="entry name" value="HAD_2"/>
    <property type="match status" value="1"/>
</dbReference>
<dbReference type="Gene3D" id="3.40.50.1000">
    <property type="entry name" value="HAD superfamily/HAD-like"/>
    <property type="match status" value="1"/>
</dbReference>
<evidence type="ECO:0008006" key="3">
    <source>
        <dbReference type="Google" id="ProtNLM"/>
    </source>
</evidence>
<accession>A0A4R5NI91</accession>
<dbReference type="InterPro" id="IPR006439">
    <property type="entry name" value="HAD-SF_hydro_IA"/>
</dbReference>
<dbReference type="AlphaFoldDB" id="A0A4R5NI91"/>
<name>A0A4R5NI91_9LACO</name>
<dbReference type="SUPFAM" id="SSF56784">
    <property type="entry name" value="HAD-like"/>
    <property type="match status" value="1"/>
</dbReference>
<dbReference type="SFLD" id="SFLDS00003">
    <property type="entry name" value="Haloacid_Dehalogenase"/>
    <property type="match status" value="1"/>
</dbReference>
<evidence type="ECO:0000313" key="1">
    <source>
        <dbReference type="EMBL" id="TDG74247.1"/>
    </source>
</evidence>
<dbReference type="GO" id="GO:0006281">
    <property type="term" value="P:DNA repair"/>
    <property type="evidence" value="ECO:0007669"/>
    <property type="project" value="TreeGrafter"/>
</dbReference>
<dbReference type="EMBL" id="PUFN01000006">
    <property type="protein sequence ID" value="TDG74247.1"/>
    <property type="molecule type" value="Genomic_DNA"/>
</dbReference>
<organism evidence="1 2">
    <name type="scientific">Companilactobacillus farciminis</name>
    <dbReference type="NCBI Taxonomy" id="1612"/>
    <lineage>
        <taxon>Bacteria</taxon>
        <taxon>Bacillati</taxon>
        <taxon>Bacillota</taxon>
        <taxon>Bacilli</taxon>
        <taxon>Lactobacillales</taxon>
        <taxon>Lactobacillaceae</taxon>
        <taxon>Companilactobacillus</taxon>
    </lineage>
</organism>
<dbReference type="PANTHER" id="PTHR43434:SF26">
    <property type="entry name" value="PYROPHOSPHATASE PPAX"/>
    <property type="match status" value="1"/>
</dbReference>
<dbReference type="Proteomes" id="UP000295257">
    <property type="component" value="Unassembled WGS sequence"/>
</dbReference>
<dbReference type="STRING" id="1612.ABB44_01610"/>
<dbReference type="GO" id="GO:0005829">
    <property type="term" value="C:cytosol"/>
    <property type="evidence" value="ECO:0007669"/>
    <property type="project" value="TreeGrafter"/>
</dbReference>
<dbReference type="PANTHER" id="PTHR43434">
    <property type="entry name" value="PHOSPHOGLYCOLATE PHOSPHATASE"/>
    <property type="match status" value="1"/>
</dbReference>
<dbReference type="InterPro" id="IPR023214">
    <property type="entry name" value="HAD_sf"/>
</dbReference>
<reference evidence="1 2" key="1">
    <citation type="journal article" date="2019" name="Appl. Microbiol. Biotechnol.">
        <title>Uncovering carbohydrate metabolism through a genotype-phenotype association study of 56 lactic acid bacteria genomes.</title>
        <authorList>
            <person name="Buron-Moles G."/>
            <person name="Chailyan A."/>
            <person name="Dolejs I."/>
            <person name="Forster J."/>
            <person name="Miks M.H."/>
        </authorList>
    </citation>
    <scope>NUCLEOTIDE SEQUENCE [LARGE SCALE GENOMIC DNA]</scope>
    <source>
        <strain evidence="1 2">ATCC 29644</strain>
    </source>
</reference>
<dbReference type="SFLD" id="SFLDG01129">
    <property type="entry name" value="C1.5:_HAD__Beta-PGM__Phosphata"/>
    <property type="match status" value="1"/>
</dbReference>